<reference evidence="2" key="4">
    <citation type="journal article" date="2016" name="Sci. Rep.">
        <title>Genomic epidemiology and global diversity of the emerging bacterial pathogen Elizabethkingia anophelis.</title>
        <authorList>
            <person name="Breurec S."/>
            <person name="Criscuolo A."/>
            <person name="Diancourt L."/>
            <person name="Rendueles O."/>
            <person name="Vandenbogaert M."/>
            <person name="Passet V."/>
            <person name="Caro V."/>
            <person name="Rocha E.P."/>
            <person name="Touchon M."/>
            <person name="Brisse S."/>
        </authorList>
    </citation>
    <scope>NUCLEOTIDE SEQUENCE</scope>
</reference>
<dbReference type="EMBL" id="BK010590">
    <property type="protein sequence ID" value="DAC74435.1"/>
    <property type="molecule type" value="Genomic_DNA"/>
</dbReference>
<feature type="region of interest" description="Disordered" evidence="1">
    <location>
        <begin position="1"/>
        <end position="40"/>
    </location>
</feature>
<dbReference type="AlphaFoldDB" id="A0A455ZCP7"/>
<accession>A0A455ZCP7</accession>
<organism evidence="2">
    <name type="scientific">Elizabethkingia anophelis</name>
    <dbReference type="NCBI Taxonomy" id="1117645"/>
    <lineage>
        <taxon>Bacteria</taxon>
        <taxon>Pseudomonadati</taxon>
        <taxon>Bacteroidota</taxon>
        <taxon>Flavobacteriia</taxon>
        <taxon>Flavobacteriales</taxon>
        <taxon>Weeksellaceae</taxon>
        <taxon>Elizabethkingia</taxon>
    </lineage>
</organism>
<reference evidence="2" key="2">
    <citation type="journal article" date="2014" name="PLoS ONE">
        <title>Insights from the genome annotation of Elizabethkingia anophelis from the malaria vector Anopheles gambiae.</title>
        <authorList>
            <person name="Kukutla P."/>
            <person name="Lindberg B.G."/>
            <person name="Pei D."/>
            <person name="Rayl M."/>
            <person name="Yu W."/>
            <person name="Steritz M."/>
            <person name="Faye I."/>
            <person name="Xu J."/>
        </authorList>
    </citation>
    <scope>NUCLEOTIDE SEQUENCE</scope>
</reference>
<reference evidence="2" key="3">
    <citation type="journal article" date="2016" name="Genome Announc.">
        <title>Complete Genome Sequences of Four Strains from the 2015-2016 Elizabethkingia anophelis Outbreak.</title>
        <authorList>
            <person name="Nicholson A.C."/>
            <person name="Whitney A.M."/>
            <person name="Emery B.D."/>
            <person name="Bell M.E."/>
            <person name="Gartin J.T."/>
            <person name="Humrighouse B.W."/>
            <person name="Loparev V.N."/>
            <person name="Batra D."/>
            <person name="Sheth M."/>
            <person name="Rowe L.A."/>
            <person name="Juieng P."/>
            <person name="Knipe K."/>
            <person name="Gulvik C."/>
            <person name="McQuiston J.R."/>
        </authorList>
    </citation>
    <scope>NUCLEOTIDE SEQUENCE</scope>
</reference>
<proteinExistence type="predicted"/>
<feature type="compositionally biased region" description="Low complexity" evidence="1">
    <location>
        <begin position="31"/>
        <end position="40"/>
    </location>
</feature>
<reference evidence="2" key="1">
    <citation type="journal article" date="2014" name="Genome Biol. Evol.">
        <title>Comparative genomic analysis of malaria mosquito vector-associated novel pathogen Elizabethkingia anophelis.</title>
        <authorList>
            <person name="Teo J."/>
            <person name="Tan S.Y."/>
            <person name="Liu Y."/>
            <person name="Tay M."/>
            <person name="Ding Y."/>
            <person name="Li Y."/>
            <person name="Kjelleberg S."/>
            <person name="Givskov M."/>
            <person name="Lin R.T."/>
            <person name="Yang L."/>
        </authorList>
    </citation>
    <scope>NUCLEOTIDE SEQUENCE</scope>
</reference>
<evidence type="ECO:0000256" key="1">
    <source>
        <dbReference type="SAM" id="MobiDB-lite"/>
    </source>
</evidence>
<evidence type="ECO:0000313" key="2">
    <source>
        <dbReference type="EMBL" id="DAC74435.1"/>
    </source>
</evidence>
<sequence>MSGMKINNIGNGTETKQHLHTIPNKSKKIHQISIIKNQRK</sequence>
<name>A0A455ZCP7_9FLAO</name>
<reference evidence="2" key="5">
    <citation type="journal article" date="2017" name="Genome Announc.">
        <title>Complete Circularized Genome Sequences of Four Strains of Elizabethkingia anophelis, Including Two Novel Strains Isolated from Wild-Caught Anopheles sinensis.</title>
        <authorList>
            <person name="Pei D."/>
            <person name="Nicholson A.C."/>
            <person name="Jiang J."/>
            <person name="Chen H."/>
            <person name="Whitney A.M."/>
            <person name="Villarma A."/>
            <person name="Bell M."/>
            <person name="Humrighouse B."/>
            <person name="Rowe L.A."/>
            <person name="Sheth M."/>
            <person name="Batra D."/>
            <person name="Juieng P."/>
            <person name="Loparev V.N."/>
            <person name="McQuiston J.R."/>
            <person name="Lan Y."/>
            <person name="Ma Y."/>
            <person name="Xu J."/>
        </authorList>
    </citation>
    <scope>NUCLEOTIDE SEQUENCE</scope>
</reference>
<reference evidence="2" key="6">
    <citation type="journal article" date="2017" name="Nat. Commun.">
        <title>Evolutionary dynamics and genomic features of the Elizabethkingia anophelis 2015 to 2016 Wisconsin outbreak strain.</title>
        <authorList>
            <person name="Perrin A."/>
            <person name="Larsonneur E."/>
            <person name="Nicholson A.C."/>
            <person name="Edwards D.J."/>
            <person name="Gundlach K.M."/>
            <person name="Whitney A.M."/>
            <person name="Gulvik C.A."/>
            <person name="Bell M.E."/>
            <person name="Rendueles O."/>
            <person name="Cury J."/>
            <person name="Hugon P."/>
            <person name="Clermont D."/>
            <person name="Enouf V."/>
            <person name="Loparev V."/>
            <person name="Juieng P."/>
            <person name="Monson T."/>
            <person name="Warshauer D."/>
            <person name="Elbadawi L.I."/>
            <person name="Walters M.S."/>
            <person name="Crist M.B."/>
            <person name="Noble-Wang J."/>
            <person name="Borlaug G."/>
            <person name="Rocha E.P.C."/>
            <person name="Criscuolo A."/>
            <person name="Touchon M."/>
            <person name="Davis J.P."/>
            <person name="Holt K.E."/>
            <person name="McQuiston J.R."/>
            <person name="Brisse S."/>
        </authorList>
    </citation>
    <scope>NUCLEOTIDE SEQUENCE</scope>
</reference>
<protein>
    <submittedName>
        <fullName evidence="2">Uncharacterized protein</fullName>
    </submittedName>
</protein>
<reference evidence="2" key="7">
    <citation type="journal article" date="2017" name="Sci. Rep.">
        <title>Genomic features, phylogenetic relationships, and comparative genomics of Elizabethkingia anophelis strain EM361-97 isolated in Taiwan.</title>
        <authorList>
            <person name="Lin J.N."/>
            <person name="Lai C.H."/>
            <person name="Yang C.H."/>
            <person name="Huang Y.H."/>
            <person name="Lin H.H."/>
        </authorList>
    </citation>
    <scope>NUCLEOTIDE SEQUENCE</scope>
</reference>
<reference evidence="2" key="8">
    <citation type="journal article" date="2018" name="J. ISSAAS">
        <title>In Silico Identification of Three Types of Integrative and Conjugative Elements (ICEs) in Elizabethkingia anophelis Strains Isolated from Around the World.</title>
        <authorList>
            <person name="Xu J."/>
            <person name="Pei D."/>
            <person name="Nicholson A."/>
            <person name="Lan Y."/>
            <person name="Xia Q."/>
        </authorList>
    </citation>
    <scope>NUCLEOTIDE SEQUENCE</scope>
</reference>